<comment type="caution">
    <text evidence="1">The sequence shown here is derived from an EMBL/GenBank/DDBJ whole genome shotgun (WGS) entry which is preliminary data.</text>
</comment>
<proteinExistence type="predicted"/>
<name>A0A644XF82_9ZZZZ</name>
<dbReference type="EMBL" id="VSSQ01002303">
    <property type="protein sequence ID" value="MPM14577.1"/>
    <property type="molecule type" value="Genomic_DNA"/>
</dbReference>
<evidence type="ECO:0000313" key="1">
    <source>
        <dbReference type="EMBL" id="MPM14577.1"/>
    </source>
</evidence>
<organism evidence="1">
    <name type="scientific">bioreactor metagenome</name>
    <dbReference type="NCBI Taxonomy" id="1076179"/>
    <lineage>
        <taxon>unclassified sequences</taxon>
        <taxon>metagenomes</taxon>
        <taxon>ecological metagenomes</taxon>
    </lineage>
</organism>
<accession>A0A644XF82</accession>
<sequence>MAKKLTSLALALVMCLSLCVPAFAYNREESFDEKTYFVPMTREEYITSKATSQNMSYEAAAAELDEKIANAIAEIPSVRVWDPDTTVDNGDTTYTSYGRIYKVYTHASGLKMRYSAEAVKLRSTQGANWIEVNENSAWCQPEGSGNHNFIGNPTAKLLSNTQIRLAVTRYFEIAESTAISSGINLEFFSSSVSVGGTTYYRDNVNTSHIERA</sequence>
<dbReference type="AlphaFoldDB" id="A0A644XF82"/>
<protein>
    <submittedName>
        <fullName evidence="1">Uncharacterized protein</fullName>
    </submittedName>
</protein>
<reference evidence="1" key="1">
    <citation type="submission" date="2019-08" db="EMBL/GenBank/DDBJ databases">
        <authorList>
            <person name="Kucharzyk K."/>
            <person name="Murdoch R.W."/>
            <person name="Higgins S."/>
            <person name="Loffler F."/>
        </authorList>
    </citation>
    <scope>NUCLEOTIDE SEQUENCE</scope>
</reference>
<gene>
    <name evidence="1" type="ORF">SDC9_60941</name>
</gene>